<reference evidence="2 3" key="1">
    <citation type="submission" date="2020-08" db="EMBL/GenBank/DDBJ databases">
        <title>Acidobacteriota in marine sediments use diverse sulfur dissimilation pathways.</title>
        <authorList>
            <person name="Wasmund K."/>
        </authorList>
    </citation>
    <scope>NUCLEOTIDE SEQUENCE [LARGE SCALE GENOMIC DNA]</scope>
    <source>
        <strain evidence="2">MAG AM3-A</strain>
    </source>
</reference>
<dbReference type="InterPro" id="IPR015943">
    <property type="entry name" value="WD40/YVTN_repeat-like_dom_sf"/>
</dbReference>
<evidence type="ECO:0000313" key="2">
    <source>
        <dbReference type="EMBL" id="MBD3870114.1"/>
    </source>
</evidence>
<name>A0A8J6Y5U4_9BACT</name>
<evidence type="ECO:0000256" key="1">
    <source>
        <dbReference type="SAM" id="SignalP"/>
    </source>
</evidence>
<dbReference type="SUPFAM" id="SSF50969">
    <property type="entry name" value="YVTN repeat-like/Quinoprotein amine dehydrogenase"/>
    <property type="match status" value="1"/>
</dbReference>
<gene>
    <name evidence="2" type="ORF">IFJ97_01995</name>
</gene>
<dbReference type="Proteomes" id="UP000598633">
    <property type="component" value="Unassembled WGS sequence"/>
</dbReference>
<keyword evidence="1" id="KW-0732">Signal</keyword>
<dbReference type="EMBL" id="JACXWA010000032">
    <property type="protein sequence ID" value="MBD3870114.1"/>
    <property type="molecule type" value="Genomic_DNA"/>
</dbReference>
<comment type="caution">
    <text evidence="2">The sequence shown here is derived from an EMBL/GenBank/DDBJ whole genome shotgun (WGS) entry which is preliminary data.</text>
</comment>
<protein>
    <submittedName>
        <fullName evidence="2">Uncharacterized protein</fullName>
    </submittedName>
</protein>
<feature type="chain" id="PRO_5035180602" evidence="1">
    <location>
        <begin position="24"/>
        <end position="350"/>
    </location>
</feature>
<evidence type="ECO:0000313" key="3">
    <source>
        <dbReference type="Proteomes" id="UP000598633"/>
    </source>
</evidence>
<sequence length="350" mass="37501">MVKLTSRVVALAFVLILCSSLNAGKDELPVGIVAASAGDSVIMIDPTTGDTRPIPAGPVAWLFPAPGGILFAPDLVNGKTTVLDLRSLSVRDPIPGVTMPHFGTLSDRYLVLAKKLLVMSYPERALMNSFEISFDHPWQVAVEANNTILFVLERLPEGGGDSSLTAVNLREGRLVYRRPMEGDVRHFALSVSLGVMALAQAEGNQVILVDPATLTPAVAFSTTGKPVDLVFAEDDSTLVIAVERPDGGGEILIWKIKLDKKEGLQKKKEWTIPLAASPVRLARSPDGRHVAAGLTSGELQIVELEDRILVASADLRVAPRDVVWCDPSIDGPLLPDWSDDDAPTLNLGGR</sequence>
<dbReference type="AlphaFoldDB" id="A0A8J6Y5U4"/>
<accession>A0A8J6Y5U4</accession>
<organism evidence="2 3">
    <name type="scientific">Candidatus Sulfomarinibacter kjeldsenii</name>
    <dbReference type="NCBI Taxonomy" id="2885994"/>
    <lineage>
        <taxon>Bacteria</taxon>
        <taxon>Pseudomonadati</taxon>
        <taxon>Acidobacteriota</taxon>
        <taxon>Thermoanaerobaculia</taxon>
        <taxon>Thermoanaerobaculales</taxon>
        <taxon>Candidatus Sulfomarinibacteraceae</taxon>
        <taxon>Candidatus Sulfomarinibacter</taxon>
    </lineage>
</organism>
<feature type="signal peptide" evidence="1">
    <location>
        <begin position="1"/>
        <end position="23"/>
    </location>
</feature>
<dbReference type="InterPro" id="IPR011044">
    <property type="entry name" value="Quino_amine_DH_bsu"/>
</dbReference>
<dbReference type="Gene3D" id="2.130.10.10">
    <property type="entry name" value="YVTN repeat-like/Quinoprotein amine dehydrogenase"/>
    <property type="match status" value="1"/>
</dbReference>
<proteinExistence type="predicted"/>